<accession>A0A0A9DG93</accession>
<name>A0A0A9DG93_ARUDO</name>
<organism evidence="1">
    <name type="scientific">Arundo donax</name>
    <name type="common">Giant reed</name>
    <name type="synonym">Donax arundinaceus</name>
    <dbReference type="NCBI Taxonomy" id="35708"/>
    <lineage>
        <taxon>Eukaryota</taxon>
        <taxon>Viridiplantae</taxon>
        <taxon>Streptophyta</taxon>
        <taxon>Embryophyta</taxon>
        <taxon>Tracheophyta</taxon>
        <taxon>Spermatophyta</taxon>
        <taxon>Magnoliopsida</taxon>
        <taxon>Liliopsida</taxon>
        <taxon>Poales</taxon>
        <taxon>Poaceae</taxon>
        <taxon>PACMAD clade</taxon>
        <taxon>Arundinoideae</taxon>
        <taxon>Arundineae</taxon>
        <taxon>Arundo</taxon>
    </lineage>
</organism>
<reference evidence="1" key="2">
    <citation type="journal article" date="2015" name="Data Brief">
        <title>Shoot transcriptome of the giant reed, Arundo donax.</title>
        <authorList>
            <person name="Barrero R.A."/>
            <person name="Guerrero F.D."/>
            <person name="Moolhuijzen P."/>
            <person name="Goolsby J.A."/>
            <person name="Tidwell J."/>
            <person name="Bellgard S.E."/>
            <person name="Bellgard M.I."/>
        </authorList>
    </citation>
    <scope>NUCLEOTIDE SEQUENCE</scope>
    <source>
        <tissue evidence="1">Shoot tissue taken approximately 20 cm above the soil surface</tissue>
    </source>
</reference>
<reference evidence="1" key="1">
    <citation type="submission" date="2014-09" db="EMBL/GenBank/DDBJ databases">
        <authorList>
            <person name="Magalhaes I.L.F."/>
            <person name="Oliveira U."/>
            <person name="Santos F.R."/>
            <person name="Vidigal T.H.D.A."/>
            <person name="Brescovit A.D."/>
            <person name="Santos A.J."/>
        </authorList>
    </citation>
    <scope>NUCLEOTIDE SEQUENCE</scope>
    <source>
        <tissue evidence="1">Shoot tissue taken approximately 20 cm above the soil surface</tissue>
    </source>
</reference>
<dbReference type="EMBL" id="GBRH01212197">
    <property type="protein sequence ID" value="JAD85698.1"/>
    <property type="molecule type" value="Transcribed_RNA"/>
</dbReference>
<sequence length="39" mass="4646">MNWLRISIKNLVCPFVVLNWIVLFADLQCQNTCFADRYP</sequence>
<proteinExistence type="predicted"/>
<dbReference type="AlphaFoldDB" id="A0A0A9DG93"/>
<evidence type="ECO:0000313" key="1">
    <source>
        <dbReference type="EMBL" id="JAD85698.1"/>
    </source>
</evidence>
<protein>
    <submittedName>
        <fullName evidence="1">Uncharacterized protein</fullName>
    </submittedName>
</protein>